<organism evidence="1 2">
    <name type="scientific">Phytophthora megakarya</name>
    <dbReference type="NCBI Taxonomy" id="4795"/>
    <lineage>
        <taxon>Eukaryota</taxon>
        <taxon>Sar</taxon>
        <taxon>Stramenopiles</taxon>
        <taxon>Oomycota</taxon>
        <taxon>Peronosporomycetes</taxon>
        <taxon>Peronosporales</taxon>
        <taxon>Peronosporaceae</taxon>
        <taxon>Phytophthora</taxon>
    </lineage>
</organism>
<gene>
    <name evidence="1" type="ORF">PHMEG_00027729</name>
</gene>
<sequence length="61" mass="7146">MDDSDNEFFTPAPKYDYAVTAQGTDRMLKMCNFAPREFDELEDVVEDHVLSNWNVVWHSAF</sequence>
<dbReference type="Proteomes" id="UP000198211">
    <property type="component" value="Unassembled WGS sequence"/>
</dbReference>
<dbReference type="AlphaFoldDB" id="A0A225V6Q4"/>
<comment type="caution">
    <text evidence="1">The sequence shown here is derived from an EMBL/GenBank/DDBJ whole genome shotgun (WGS) entry which is preliminary data.</text>
</comment>
<protein>
    <submittedName>
        <fullName evidence="1">Uncharacterized protein</fullName>
    </submittedName>
</protein>
<dbReference type="EMBL" id="NBNE01007195">
    <property type="protein sequence ID" value="OWZ00972.1"/>
    <property type="molecule type" value="Genomic_DNA"/>
</dbReference>
<proteinExistence type="predicted"/>
<accession>A0A225V6Q4</accession>
<keyword evidence="2" id="KW-1185">Reference proteome</keyword>
<evidence type="ECO:0000313" key="1">
    <source>
        <dbReference type="EMBL" id="OWZ00972.1"/>
    </source>
</evidence>
<reference evidence="2" key="1">
    <citation type="submission" date="2017-03" db="EMBL/GenBank/DDBJ databases">
        <title>Phytopthora megakarya and P. palmivora, two closely related causual agents of cacao black pod achieved similar genome size and gene model numbers by different mechanisms.</title>
        <authorList>
            <person name="Ali S."/>
            <person name="Shao J."/>
            <person name="Larry D.J."/>
            <person name="Kronmiller B."/>
            <person name="Shen D."/>
            <person name="Strem M.D."/>
            <person name="Melnick R.L."/>
            <person name="Guiltinan M.J."/>
            <person name="Tyler B.M."/>
            <person name="Meinhardt L.W."/>
            <person name="Bailey B.A."/>
        </authorList>
    </citation>
    <scope>NUCLEOTIDE SEQUENCE [LARGE SCALE GENOMIC DNA]</scope>
    <source>
        <strain evidence="2">zdho120</strain>
    </source>
</reference>
<evidence type="ECO:0000313" key="2">
    <source>
        <dbReference type="Proteomes" id="UP000198211"/>
    </source>
</evidence>
<name>A0A225V6Q4_9STRA</name>